<dbReference type="InterPro" id="IPR036950">
    <property type="entry name" value="PBP_transglycosylase"/>
</dbReference>
<name>A0A3B0SFW8_9ZZZZ</name>
<dbReference type="Pfam" id="PF00912">
    <property type="entry name" value="Transgly"/>
    <property type="match status" value="1"/>
</dbReference>
<evidence type="ECO:0000259" key="2">
    <source>
        <dbReference type="Pfam" id="PF00912"/>
    </source>
</evidence>
<dbReference type="InterPro" id="IPR023346">
    <property type="entry name" value="Lysozyme-like_dom_sf"/>
</dbReference>
<organism evidence="3">
    <name type="scientific">hydrothermal vent metagenome</name>
    <dbReference type="NCBI Taxonomy" id="652676"/>
    <lineage>
        <taxon>unclassified sequences</taxon>
        <taxon>metagenomes</taxon>
        <taxon>ecological metagenomes</taxon>
    </lineage>
</organism>
<dbReference type="PANTHER" id="PTHR32282:SF33">
    <property type="entry name" value="PEPTIDOGLYCAN GLYCOSYLTRANSFERASE"/>
    <property type="match status" value="1"/>
</dbReference>
<feature type="domain" description="Glycosyl transferase family 51" evidence="2">
    <location>
        <begin position="56"/>
        <end position="198"/>
    </location>
</feature>
<reference evidence="3" key="1">
    <citation type="submission" date="2018-06" db="EMBL/GenBank/DDBJ databases">
        <authorList>
            <person name="Zhirakovskaya E."/>
        </authorList>
    </citation>
    <scope>NUCLEOTIDE SEQUENCE</scope>
</reference>
<evidence type="ECO:0000256" key="1">
    <source>
        <dbReference type="ARBA" id="ARBA00022679"/>
    </source>
</evidence>
<dbReference type="PANTHER" id="PTHR32282">
    <property type="entry name" value="BINDING PROTEIN TRANSPEPTIDASE, PUTATIVE-RELATED"/>
    <property type="match status" value="1"/>
</dbReference>
<dbReference type="Gene3D" id="1.10.3810.10">
    <property type="entry name" value="Biosynthetic peptidoglycan transglycosylase-like"/>
    <property type="match status" value="1"/>
</dbReference>
<dbReference type="InterPro" id="IPR001264">
    <property type="entry name" value="Glyco_trans_51"/>
</dbReference>
<sequence>MRKILLICFATLALLLTGLAGYGFMGWNDAVRQADVLRKRADSVMTAGLGPDSLTPQQLRVLLLVQDPGFYDHSGVDFSTPGAGMTTLTQSLSKRLAFDKFTPGIGKIRQTGFALGLDRQLSKKQQIALFLQTLEMGQSKSGWVTGFHKASETFFDKPVNETTEEEFYMLVAVLIAPNRLKLAQPDATLNTRVQRIAKLAQGACKPSSFNDVWLEGCK</sequence>
<gene>
    <name evidence="3" type="ORF">MNBD_ALPHA08-536</name>
</gene>
<protein>
    <recommendedName>
        <fullName evidence="2">Glycosyl transferase family 51 domain-containing protein</fullName>
    </recommendedName>
</protein>
<proteinExistence type="predicted"/>
<keyword evidence="1" id="KW-0808">Transferase</keyword>
<accession>A0A3B0SFW8</accession>
<dbReference type="EMBL" id="UOEC01000126">
    <property type="protein sequence ID" value="VAV95173.1"/>
    <property type="molecule type" value="Genomic_DNA"/>
</dbReference>
<dbReference type="SUPFAM" id="SSF53955">
    <property type="entry name" value="Lysozyme-like"/>
    <property type="match status" value="1"/>
</dbReference>
<dbReference type="AlphaFoldDB" id="A0A3B0SFW8"/>
<dbReference type="GO" id="GO:0008955">
    <property type="term" value="F:peptidoglycan glycosyltransferase activity"/>
    <property type="evidence" value="ECO:0007669"/>
    <property type="project" value="TreeGrafter"/>
</dbReference>
<evidence type="ECO:0000313" key="3">
    <source>
        <dbReference type="EMBL" id="VAV95173.1"/>
    </source>
</evidence>
<dbReference type="InterPro" id="IPR050396">
    <property type="entry name" value="Glycosyltr_51/Transpeptidase"/>
</dbReference>